<keyword evidence="3" id="KW-1185">Reference proteome</keyword>
<protein>
    <submittedName>
        <fullName evidence="2">Uncharacterized protein</fullName>
    </submittedName>
</protein>
<evidence type="ECO:0000313" key="3">
    <source>
        <dbReference type="Proteomes" id="UP001333110"/>
    </source>
</evidence>
<name>A0AAN7RI13_MYCAM</name>
<evidence type="ECO:0000313" key="2">
    <source>
        <dbReference type="EMBL" id="KAK4807499.1"/>
    </source>
</evidence>
<sequence>MRQQCAQVAKKANSILACISNTVVSRTREETVPPELSTATKLVKGLEHKSDEERLRELGLFSLEKRRLRGELISPYNYLRGGRAGIVRSQSSPMVLEEECDVTCS</sequence>
<dbReference type="EMBL" id="JAUNZN010000029">
    <property type="protein sequence ID" value="KAK4807499.1"/>
    <property type="molecule type" value="Genomic_DNA"/>
</dbReference>
<reference evidence="2 3" key="1">
    <citation type="journal article" date="2023" name="J. Hered.">
        <title>Chromosome-level genome of the wood stork (Mycteria americana) provides insight into avian chromosome evolution.</title>
        <authorList>
            <person name="Flamio R. Jr."/>
            <person name="Ramstad K.M."/>
        </authorList>
    </citation>
    <scope>NUCLEOTIDE SEQUENCE [LARGE SCALE GENOMIC DNA]</scope>
    <source>
        <strain evidence="2">JAX WOST 10</strain>
    </source>
</reference>
<comment type="caution">
    <text evidence="2">The sequence shown here is derived from an EMBL/GenBank/DDBJ whole genome shotgun (WGS) entry which is preliminary data.</text>
</comment>
<dbReference type="Proteomes" id="UP001333110">
    <property type="component" value="Unassembled WGS sequence"/>
</dbReference>
<dbReference type="AlphaFoldDB" id="A0AAN7RI13"/>
<gene>
    <name evidence="1" type="ORF">QYF61_003965</name>
    <name evidence="2" type="ORF">QYF61_023722</name>
</gene>
<dbReference type="EMBL" id="JAUNZN010000104">
    <property type="protein sequence ID" value="KAK4805392.1"/>
    <property type="molecule type" value="Genomic_DNA"/>
</dbReference>
<proteinExistence type="predicted"/>
<organism evidence="2 3">
    <name type="scientific">Mycteria americana</name>
    <name type="common">Wood stork</name>
    <dbReference type="NCBI Taxonomy" id="33587"/>
    <lineage>
        <taxon>Eukaryota</taxon>
        <taxon>Metazoa</taxon>
        <taxon>Chordata</taxon>
        <taxon>Craniata</taxon>
        <taxon>Vertebrata</taxon>
        <taxon>Euteleostomi</taxon>
        <taxon>Archelosauria</taxon>
        <taxon>Archosauria</taxon>
        <taxon>Dinosauria</taxon>
        <taxon>Saurischia</taxon>
        <taxon>Theropoda</taxon>
        <taxon>Coelurosauria</taxon>
        <taxon>Aves</taxon>
        <taxon>Neognathae</taxon>
        <taxon>Neoaves</taxon>
        <taxon>Aequornithes</taxon>
        <taxon>Ciconiiformes</taxon>
        <taxon>Ciconiidae</taxon>
        <taxon>Mycteria</taxon>
    </lineage>
</organism>
<evidence type="ECO:0000313" key="1">
    <source>
        <dbReference type="EMBL" id="KAK4805392.1"/>
    </source>
</evidence>
<accession>A0AAN7RI13</accession>